<dbReference type="Gene3D" id="1.10.8.430">
    <property type="entry name" value="Helical domain of apoptotic protease-activating factors"/>
    <property type="match status" value="1"/>
</dbReference>
<evidence type="ECO:0000256" key="7">
    <source>
        <dbReference type="ARBA" id="ARBA00022737"/>
    </source>
</evidence>
<evidence type="ECO:0008006" key="17">
    <source>
        <dbReference type="Google" id="ProtNLM"/>
    </source>
</evidence>
<comment type="function">
    <text evidence="1">Confers resistance to late blight (Phytophthora infestans) races carrying the avirulence gene Avr1. Resistance proteins guard the plant against pathogens that contain an appropriate avirulence protein via an indirect interaction with this avirulence protein. That triggers a defense system including the hypersensitive response, which restricts the pathogen growth.</text>
</comment>
<keyword evidence="6" id="KW-0381">Hypersensitive response</keyword>
<dbReference type="Pfam" id="PF23598">
    <property type="entry name" value="LRR_14"/>
    <property type="match status" value="1"/>
</dbReference>
<dbReference type="AlphaFoldDB" id="A0AAV6XIL3"/>
<comment type="caution">
    <text evidence="15">The sequence shown here is derived from an EMBL/GenBank/DDBJ whole genome shotgun (WGS) entry which is preliminary data.</text>
</comment>
<dbReference type="Pfam" id="PF23559">
    <property type="entry name" value="WHD_DRP"/>
    <property type="match status" value="1"/>
</dbReference>
<dbReference type="InterPro" id="IPR042197">
    <property type="entry name" value="Apaf_helical"/>
</dbReference>
<keyword evidence="4" id="KW-0963">Cytoplasm</keyword>
<dbReference type="Proteomes" id="UP000826271">
    <property type="component" value="Unassembled WGS sequence"/>
</dbReference>
<dbReference type="InterPro" id="IPR036388">
    <property type="entry name" value="WH-like_DNA-bd_sf"/>
</dbReference>
<keyword evidence="9" id="KW-0611">Plant defense</keyword>
<accession>A0AAV6XIL3</accession>
<keyword evidence="16" id="KW-1185">Reference proteome</keyword>
<dbReference type="GO" id="GO:0009626">
    <property type="term" value="P:plant-type hypersensitive response"/>
    <property type="evidence" value="ECO:0007669"/>
    <property type="project" value="UniProtKB-KW"/>
</dbReference>
<dbReference type="EMBL" id="WHWC01000007">
    <property type="protein sequence ID" value="KAG8378938.1"/>
    <property type="molecule type" value="Genomic_DNA"/>
</dbReference>
<evidence type="ECO:0000256" key="2">
    <source>
        <dbReference type="ARBA" id="ARBA00004496"/>
    </source>
</evidence>
<gene>
    <name evidence="15" type="ORF">BUALT_Bualt07G0036600</name>
</gene>
<dbReference type="Gene3D" id="1.10.10.10">
    <property type="entry name" value="Winged helix-like DNA-binding domain superfamily/Winged helix DNA-binding domain"/>
    <property type="match status" value="1"/>
</dbReference>
<evidence type="ECO:0000256" key="3">
    <source>
        <dbReference type="ARBA" id="ARBA00008894"/>
    </source>
</evidence>
<comment type="subcellular location">
    <subcellularLocation>
        <location evidence="2">Cytoplasm</location>
    </subcellularLocation>
</comment>
<dbReference type="InterPro" id="IPR055414">
    <property type="entry name" value="LRR_R13L4/SHOC2-like"/>
</dbReference>
<evidence type="ECO:0000256" key="8">
    <source>
        <dbReference type="ARBA" id="ARBA00022741"/>
    </source>
</evidence>
<organism evidence="15 16">
    <name type="scientific">Buddleja alternifolia</name>
    <dbReference type="NCBI Taxonomy" id="168488"/>
    <lineage>
        <taxon>Eukaryota</taxon>
        <taxon>Viridiplantae</taxon>
        <taxon>Streptophyta</taxon>
        <taxon>Embryophyta</taxon>
        <taxon>Tracheophyta</taxon>
        <taxon>Spermatophyta</taxon>
        <taxon>Magnoliopsida</taxon>
        <taxon>eudicotyledons</taxon>
        <taxon>Gunneridae</taxon>
        <taxon>Pentapetalae</taxon>
        <taxon>asterids</taxon>
        <taxon>lamiids</taxon>
        <taxon>Lamiales</taxon>
        <taxon>Scrophulariaceae</taxon>
        <taxon>Buddlejeae</taxon>
        <taxon>Buddleja</taxon>
    </lineage>
</organism>
<dbReference type="SUPFAM" id="SSF52058">
    <property type="entry name" value="L domain-like"/>
    <property type="match status" value="1"/>
</dbReference>
<dbReference type="Gene3D" id="3.40.50.300">
    <property type="entry name" value="P-loop containing nucleotide triphosphate hydrolases"/>
    <property type="match status" value="1"/>
</dbReference>
<comment type="similarity">
    <text evidence="3">Belongs to the disease resistance NB-LRR family.</text>
</comment>
<protein>
    <recommendedName>
        <fullName evidence="17">NB-ARC domain-containing protein</fullName>
    </recommendedName>
</protein>
<dbReference type="GO" id="GO:0005737">
    <property type="term" value="C:cytoplasm"/>
    <property type="evidence" value="ECO:0007669"/>
    <property type="project" value="UniProtKB-SubCell"/>
</dbReference>
<evidence type="ECO:0000259" key="13">
    <source>
        <dbReference type="Pfam" id="PF23559"/>
    </source>
</evidence>
<keyword evidence="7" id="KW-0677">Repeat</keyword>
<evidence type="ECO:0000256" key="4">
    <source>
        <dbReference type="ARBA" id="ARBA00022490"/>
    </source>
</evidence>
<dbReference type="Pfam" id="PF00931">
    <property type="entry name" value="NB-ARC"/>
    <property type="match status" value="1"/>
</dbReference>
<feature type="domain" description="Disease resistance protein winged helix" evidence="13">
    <location>
        <begin position="336"/>
        <end position="406"/>
    </location>
</feature>
<keyword evidence="8" id="KW-0547">Nucleotide-binding</keyword>
<evidence type="ECO:0000256" key="6">
    <source>
        <dbReference type="ARBA" id="ARBA00022667"/>
    </source>
</evidence>
<reference evidence="15" key="1">
    <citation type="submission" date="2019-10" db="EMBL/GenBank/DDBJ databases">
        <authorList>
            <person name="Zhang R."/>
            <person name="Pan Y."/>
            <person name="Wang J."/>
            <person name="Ma R."/>
            <person name="Yu S."/>
        </authorList>
    </citation>
    <scope>NUCLEOTIDE SEQUENCE</scope>
    <source>
        <strain evidence="15">LA-IB0</strain>
        <tissue evidence="15">Leaf</tissue>
    </source>
</reference>
<name>A0AAV6XIL3_9LAMI</name>
<evidence type="ECO:0000259" key="14">
    <source>
        <dbReference type="Pfam" id="PF23598"/>
    </source>
</evidence>
<feature type="domain" description="NB-ARC" evidence="12">
    <location>
        <begin position="84"/>
        <end position="251"/>
    </location>
</feature>
<proteinExistence type="inferred from homology"/>
<dbReference type="GO" id="GO:0005524">
    <property type="term" value="F:ATP binding"/>
    <property type="evidence" value="ECO:0007669"/>
    <property type="project" value="UniProtKB-KW"/>
</dbReference>
<evidence type="ECO:0000313" key="15">
    <source>
        <dbReference type="EMBL" id="KAG8378938.1"/>
    </source>
</evidence>
<dbReference type="Gene3D" id="3.80.10.10">
    <property type="entry name" value="Ribonuclease Inhibitor"/>
    <property type="match status" value="1"/>
</dbReference>
<dbReference type="PRINTS" id="PR00364">
    <property type="entry name" value="DISEASERSIST"/>
</dbReference>
<feature type="compositionally biased region" description="Low complexity" evidence="11">
    <location>
        <begin position="857"/>
        <end position="869"/>
    </location>
</feature>
<evidence type="ECO:0000256" key="11">
    <source>
        <dbReference type="SAM" id="MobiDB-lite"/>
    </source>
</evidence>
<dbReference type="InterPro" id="IPR027417">
    <property type="entry name" value="P-loop_NTPase"/>
</dbReference>
<evidence type="ECO:0000313" key="16">
    <source>
        <dbReference type="Proteomes" id="UP000826271"/>
    </source>
</evidence>
<dbReference type="FunFam" id="3.40.50.300:FF:001091">
    <property type="entry name" value="Probable disease resistance protein At1g61300"/>
    <property type="match status" value="1"/>
</dbReference>
<dbReference type="GO" id="GO:0051607">
    <property type="term" value="P:defense response to virus"/>
    <property type="evidence" value="ECO:0007669"/>
    <property type="project" value="UniProtKB-ARBA"/>
</dbReference>
<dbReference type="InterPro" id="IPR032675">
    <property type="entry name" value="LRR_dom_sf"/>
</dbReference>
<dbReference type="PANTHER" id="PTHR23155">
    <property type="entry name" value="DISEASE RESISTANCE PROTEIN RP"/>
    <property type="match status" value="1"/>
</dbReference>
<evidence type="ECO:0000259" key="12">
    <source>
        <dbReference type="Pfam" id="PF00931"/>
    </source>
</evidence>
<evidence type="ECO:0000256" key="10">
    <source>
        <dbReference type="ARBA" id="ARBA00022840"/>
    </source>
</evidence>
<feature type="domain" description="Disease resistance R13L4/SHOC-2-like LRR" evidence="14">
    <location>
        <begin position="473"/>
        <end position="663"/>
    </location>
</feature>
<evidence type="ECO:0000256" key="9">
    <source>
        <dbReference type="ARBA" id="ARBA00022821"/>
    </source>
</evidence>
<dbReference type="SUPFAM" id="SSF52540">
    <property type="entry name" value="P-loop containing nucleoside triphosphate hydrolases"/>
    <property type="match status" value="1"/>
</dbReference>
<dbReference type="InterPro" id="IPR002182">
    <property type="entry name" value="NB-ARC"/>
</dbReference>
<dbReference type="FunFam" id="1.10.10.10:FF:000322">
    <property type="entry name" value="Probable disease resistance protein At1g63360"/>
    <property type="match status" value="1"/>
</dbReference>
<evidence type="ECO:0000256" key="1">
    <source>
        <dbReference type="ARBA" id="ARBA00002074"/>
    </source>
</evidence>
<dbReference type="GO" id="GO:0043531">
    <property type="term" value="F:ADP binding"/>
    <property type="evidence" value="ECO:0007669"/>
    <property type="project" value="InterPro"/>
</dbReference>
<dbReference type="InterPro" id="IPR044974">
    <property type="entry name" value="Disease_R_plants"/>
</dbReference>
<sequence length="881" mass="100456">MAAYGALVSLIRTLDTVLHPVKNVYRDHELIQVLEEAVCITKEVIEIKDKFGVEDYRPIGRNLVPDSDSGGATPGNDVVVGFECDLEEIRDRLSGASSKLDIVSIVGMGGIGKTTLARKVYGDSYIVYHFRIRAWVTVSRECSLRQVVLGLLDSLGILTQEMREECEERLCVDLHKSLKGRRYLIVMDDMWGTEIWDAVRRYFPDDCNGSRVLLTTRLLGVAGYVNSVSLHRMHFLNEDDSWSLLCRKVFLAGEDCPLELIEVGKMIARDCGGLPLAIVVIGGLLHKGEKTQEYWRRIAGNLDLIISEDTRCMEILSLSYNHLPHRLRPCFLYMGLFPEDYEIPVPRLIRLWVAEGFLKPTRSKRFEELAEEYLEDLIKRNLVMVSKRSSNGKIKTCYIHDLLWNLCVRNARKEHFLDVVKDDNDLHRVGVNTPRRLSVSPNILQFPPCTLYNAHSLLCSGTRLTMQQHLYLGYKLLRVLDIAIVFFTWFPFEITKLVNLRFLAFTYTGVLPASISKLQNLQTIILRDWRYDQFFTLPVEIWSMPELRHLCVSPSLFPDARGTRFSGNNLENLQTLLDVGNLRCGLDILERIKNMKSLGVSYNVNTGLFMGWSAYQLENLVCLDQLETLKVLVMNYSDILRNSFPLKLAFPENLKRLTLRGCKLPWESMTIIGALPNLEVLRLRHDACVGTTWQPVEGQFCKLKFLLLQQIDLVEWVADEVHYPCLQRLVIRCCYKLEEIPPGIGDIPTLHMIELADSHLSAVNSAKRIQEEQENTGNLDFQVRVDYTQRFKKKSTMSRLSSNIFGFSFCYREANEVDDFLAKFGSSSPPPAISGATTSDDPMATMVLSSSLPHSSPLPISTSLSSNSPITARRLRRHHHR</sequence>
<keyword evidence="10" id="KW-0067">ATP-binding</keyword>
<evidence type="ECO:0000256" key="5">
    <source>
        <dbReference type="ARBA" id="ARBA00022614"/>
    </source>
</evidence>
<dbReference type="PANTHER" id="PTHR23155:SF1152">
    <property type="entry name" value="AAA+ ATPASE DOMAIN-CONTAINING PROTEIN"/>
    <property type="match status" value="1"/>
</dbReference>
<keyword evidence="5" id="KW-0433">Leucine-rich repeat</keyword>
<dbReference type="InterPro" id="IPR058922">
    <property type="entry name" value="WHD_DRP"/>
</dbReference>
<feature type="region of interest" description="Disordered" evidence="11">
    <location>
        <begin position="857"/>
        <end position="881"/>
    </location>
</feature>